<evidence type="ECO:0000256" key="2">
    <source>
        <dbReference type="ARBA" id="ARBA00004520"/>
    </source>
</evidence>
<keyword evidence="13" id="KW-0012">Acyltransferase</keyword>
<evidence type="ECO:0000256" key="6">
    <source>
        <dbReference type="ARBA" id="ARBA00022989"/>
    </source>
</evidence>
<evidence type="ECO:0000256" key="4">
    <source>
        <dbReference type="ARBA" id="ARBA00022692"/>
    </source>
</evidence>
<dbReference type="SMART" id="SM00248">
    <property type="entry name" value="ANK"/>
    <property type="match status" value="5"/>
</dbReference>
<dbReference type="Proteomes" id="UP000298138">
    <property type="component" value="Unassembled WGS sequence"/>
</dbReference>
<feature type="repeat" description="ANK" evidence="12">
    <location>
        <begin position="193"/>
        <end position="225"/>
    </location>
</feature>
<feature type="repeat" description="ANK" evidence="12">
    <location>
        <begin position="160"/>
        <end position="192"/>
    </location>
</feature>
<evidence type="ECO:0000256" key="7">
    <source>
        <dbReference type="ARBA" id="ARBA00023043"/>
    </source>
</evidence>
<comment type="catalytic activity">
    <reaction evidence="11 13">
        <text>L-cysteinyl-[protein] + hexadecanoyl-CoA = S-hexadecanoyl-L-cysteinyl-[protein] + CoA</text>
        <dbReference type="Rhea" id="RHEA:36683"/>
        <dbReference type="Rhea" id="RHEA-COMP:10131"/>
        <dbReference type="Rhea" id="RHEA-COMP:11032"/>
        <dbReference type="ChEBI" id="CHEBI:29950"/>
        <dbReference type="ChEBI" id="CHEBI:57287"/>
        <dbReference type="ChEBI" id="CHEBI:57379"/>
        <dbReference type="ChEBI" id="CHEBI:74151"/>
        <dbReference type="EC" id="2.3.1.225"/>
    </reaction>
</comment>
<keyword evidence="10" id="KW-0449">Lipoprotein</keyword>
<dbReference type="InterPro" id="IPR001594">
    <property type="entry name" value="Palmitoyltrfase_DHHC"/>
</dbReference>
<feature type="domain" description="Palmitoyltransferase DHHC" evidence="15">
    <location>
        <begin position="450"/>
        <end position="586"/>
    </location>
</feature>
<evidence type="ECO:0000256" key="9">
    <source>
        <dbReference type="ARBA" id="ARBA00023139"/>
    </source>
</evidence>
<keyword evidence="6 13" id="KW-1133">Transmembrane helix</keyword>
<dbReference type="InterPro" id="IPR002110">
    <property type="entry name" value="Ankyrin_rpt"/>
</dbReference>
<evidence type="ECO:0000256" key="14">
    <source>
        <dbReference type="SAM" id="MobiDB-lite"/>
    </source>
</evidence>
<dbReference type="PROSITE" id="PS50216">
    <property type="entry name" value="DHHC"/>
    <property type="match status" value="1"/>
</dbReference>
<gene>
    <name evidence="16" type="ORF">EX30DRAFT_328638</name>
</gene>
<feature type="repeat" description="ANK" evidence="12">
    <location>
        <begin position="127"/>
        <end position="159"/>
    </location>
</feature>
<keyword evidence="4 13" id="KW-0812">Transmembrane</keyword>
<keyword evidence="5" id="KW-0677">Repeat</keyword>
<feature type="transmembrane region" description="Helical" evidence="13">
    <location>
        <begin position="371"/>
        <end position="389"/>
    </location>
</feature>
<dbReference type="PRINTS" id="PR01415">
    <property type="entry name" value="ANKYRIN"/>
</dbReference>
<keyword evidence="7 12" id="KW-0040">ANK repeat</keyword>
<dbReference type="STRING" id="341454.A0A4S2N173"/>
<dbReference type="Gene3D" id="1.25.40.20">
    <property type="entry name" value="Ankyrin repeat-containing domain"/>
    <property type="match status" value="1"/>
</dbReference>
<dbReference type="GO" id="GO:0019706">
    <property type="term" value="F:protein-cysteine S-palmitoyltransferase activity"/>
    <property type="evidence" value="ECO:0007669"/>
    <property type="project" value="UniProtKB-EC"/>
</dbReference>
<dbReference type="EC" id="2.3.1.225" evidence="13"/>
<protein>
    <recommendedName>
        <fullName evidence="13">Palmitoyltransferase</fullName>
        <ecNumber evidence="13">2.3.1.225</ecNumber>
    </recommendedName>
</protein>
<organism evidence="16 17">
    <name type="scientific">Ascodesmis nigricans</name>
    <dbReference type="NCBI Taxonomy" id="341454"/>
    <lineage>
        <taxon>Eukaryota</taxon>
        <taxon>Fungi</taxon>
        <taxon>Dikarya</taxon>
        <taxon>Ascomycota</taxon>
        <taxon>Pezizomycotina</taxon>
        <taxon>Pezizomycetes</taxon>
        <taxon>Pezizales</taxon>
        <taxon>Ascodesmidaceae</taxon>
        <taxon>Ascodesmis</taxon>
    </lineage>
</organism>
<comment type="domain">
    <text evidence="13">The DHHC domain is required for palmitoyltransferase activity.</text>
</comment>
<comment type="function">
    <text evidence="1">Palmitoyltransferase specific for casein kinase 1.</text>
</comment>
<evidence type="ECO:0000256" key="5">
    <source>
        <dbReference type="ARBA" id="ARBA00022737"/>
    </source>
</evidence>
<evidence type="ECO:0000313" key="16">
    <source>
        <dbReference type="EMBL" id="TGZ82810.1"/>
    </source>
</evidence>
<sequence length="727" mass="81125">MTSSPVPPAGTSTEFRSAIPRTLSLLQTSTKSSAVPAAVDTEVVELRDMAPSALPAELDLKDDIMKLAITGDEVAIRELLDSGKATATHTDADGITPLHWAAINNRYAVVKLLLDRGADPNAHGGENDATPAMWAAQRGHYYVVHLLISYGADGNMVDSSGYNLLHLATFDGNVFLLTIVLHAGVPVDSRDPNQHTPLMWAGYKGFPACVDLFLRWGADIHAVDDSGLSALHWALVRGNYSCIERLVEYGADRFLPTHEGKVPATVAAELKTEKAWHDALEECGYDINANPINPPNTILGFQVADKDAVLRRFFFLWPTVEIIVIVMILAALPWFLGIPSALAVGTMMHVLGSKALRWAKPGEKAMHKTPYLAGIFAGTAFWVAVRYLWRIFTNTFTTVPISNLLFIILFTTAIYFYFKAMNMDPGFVPKPTGLAEQKHVVGTLIGEWKYDAQNFCTQCMIRRPLRSKHCRACDRCVARHDHHCPWIFNCVGARNHRHFLVYVAALELGIALLLRIAWIHFSFADDTGFICSDLTSPRICSLLRYDSYTFLITIWAAFQLTWVTMLIFVQLFQIARAKTTYESMHQSSYNHHSPHHHHGHGNPHSHNSTIDPAPHSHIPHTPFFRRITKILGIDAFITTAKTAPHGHGNLNRAKRNPYQSKRGVRGNCEDFWGGDWKDGMKGTINGEKVDWGHVYEIPRFGIRMVQGDRAAERGIEEERVGLMEGER</sequence>
<dbReference type="PROSITE" id="PS50088">
    <property type="entry name" value="ANK_REPEAT"/>
    <property type="match status" value="5"/>
</dbReference>
<feature type="region of interest" description="Disordered" evidence="14">
    <location>
        <begin position="586"/>
        <end position="613"/>
    </location>
</feature>
<keyword evidence="9" id="KW-0564">Palmitate</keyword>
<dbReference type="Pfam" id="PF12796">
    <property type="entry name" value="Ank_2"/>
    <property type="match status" value="1"/>
</dbReference>
<keyword evidence="17" id="KW-1185">Reference proteome</keyword>
<evidence type="ECO:0000256" key="12">
    <source>
        <dbReference type="PROSITE-ProRule" id="PRU00023"/>
    </source>
</evidence>
<evidence type="ECO:0000313" key="17">
    <source>
        <dbReference type="Proteomes" id="UP000298138"/>
    </source>
</evidence>
<dbReference type="Pfam" id="PF00023">
    <property type="entry name" value="Ank"/>
    <property type="match status" value="2"/>
</dbReference>
<evidence type="ECO:0000256" key="10">
    <source>
        <dbReference type="ARBA" id="ARBA00023288"/>
    </source>
</evidence>
<dbReference type="SUPFAM" id="SSF48403">
    <property type="entry name" value="Ankyrin repeat"/>
    <property type="match status" value="1"/>
</dbReference>
<comment type="subcellular location">
    <subcellularLocation>
        <location evidence="2">Early endosome membrane</location>
        <topology evidence="2">Multi-pass membrane protein</topology>
    </subcellularLocation>
</comment>
<dbReference type="EMBL" id="ML220114">
    <property type="protein sequence ID" value="TGZ82810.1"/>
    <property type="molecule type" value="Genomic_DNA"/>
</dbReference>
<keyword evidence="8 13" id="KW-0472">Membrane</keyword>
<keyword evidence="13" id="KW-0808">Transferase</keyword>
<dbReference type="FunCoup" id="A0A4S2N173">
    <property type="interactions" value="604"/>
</dbReference>
<dbReference type="Pfam" id="PF01529">
    <property type="entry name" value="DHHC"/>
    <property type="match status" value="1"/>
</dbReference>
<feature type="transmembrane region" description="Helical" evidence="13">
    <location>
        <begin position="548"/>
        <end position="569"/>
    </location>
</feature>
<dbReference type="PANTHER" id="PTHR24161:SF85">
    <property type="entry name" value="PALMITOYLTRANSFERASE HIP14"/>
    <property type="match status" value="1"/>
</dbReference>
<evidence type="ECO:0000256" key="11">
    <source>
        <dbReference type="ARBA" id="ARBA00048048"/>
    </source>
</evidence>
<feature type="compositionally biased region" description="Basic residues" evidence="14">
    <location>
        <begin position="592"/>
        <end position="603"/>
    </location>
</feature>
<evidence type="ECO:0000259" key="15">
    <source>
        <dbReference type="Pfam" id="PF01529"/>
    </source>
</evidence>
<reference evidence="16 17" key="1">
    <citation type="submission" date="2019-04" db="EMBL/GenBank/DDBJ databases">
        <title>Comparative genomics and transcriptomics to analyze fruiting body development in filamentous ascomycetes.</title>
        <authorList>
            <consortium name="DOE Joint Genome Institute"/>
            <person name="Lutkenhaus R."/>
            <person name="Traeger S."/>
            <person name="Breuer J."/>
            <person name="Kuo A."/>
            <person name="Lipzen A."/>
            <person name="Pangilinan J."/>
            <person name="Dilworth D."/>
            <person name="Sandor L."/>
            <person name="Poggeler S."/>
            <person name="Barry K."/>
            <person name="Grigoriev I.V."/>
            <person name="Nowrousian M."/>
        </authorList>
    </citation>
    <scope>NUCLEOTIDE SEQUENCE [LARGE SCALE GENOMIC DNA]</scope>
    <source>
        <strain evidence="16 17">CBS 389.68</strain>
    </source>
</reference>
<name>A0A4S2N173_9PEZI</name>
<feature type="transmembrane region" description="Helical" evidence="13">
    <location>
        <begin position="499"/>
        <end position="519"/>
    </location>
</feature>
<evidence type="ECO:0000256" key="3">
    <source>
        <dbReference type="ARBA" id="ARBA00010104"/>
    </source>
</evidence>
<feature type="repeat" description="ANK" evidence="12">
    <location>
        <begin position="226"/>
        <end position="252"/>
    </location>
</feature>
<feature type="transmembrane region" description="Helical" evidence="13">
    <location>
        <begin position="401"/>
        <end position="418"/>
    </location>
</feature>
<accession>A0A4S2N173</accession>
<dbReference type="PROSITE" id="PS50297">
    <property type="entry name" value="ANK_REP_REGION"/>
    <property type="match status" value="4"/>
</dbReference>
<dbReference type="InParanoid" id="A0A4S2N173"/>
<dbReference type="GO" id="GO:0031901">
    <property type="term" value="C:early endosome membrane"/>
    <property type="evidence" value="ECO:0007669"/>
    <property type="project" value="UniProtKB-SubCell"/>
</dbReference>
<dbReference type="AlphaFoldDB" id="A0A4S2N173"/>
<dbReference type="PANTHER" id="PTHR24161">
    <property type="entry name" value="ANK_REP_REGION DOMAIN-CONTAINING PROTEIN-RELATED"/>
    <property type="match status" value="1"/>
</dbReference>
<proteinExistence type="inferred from homology"/>
<evidence type="ECO:0000256" key="8">
    <source>
        <dbReference type="ARBA" id="ARBA00023136"/>
    </source>
</evidence>
<dbReference type="InterPro" id="IPR036770">
    <property type="entry name" value="Ankyrin_rpt-contain_sf"/>
</dbReference>
<dbReference type="OrthoDB" id="6781668at2759"/>
<feature type="transmembrane region" description="Helical" evidence="13">
    <location>
        <begin position="314"/>
        <end position="335"/>
    </location>
</feature>
<comment type="similarity">
    <text evidence="3">Belongs to the DHHC palmitoyltransferase family. AKR/ZDHHC17 subfamily.</text>
</comment>
<evidence type="ECO:0000256" key="1">
    <source>
        <dbReference type="ARBA" id="ARBA00002100"/>
    </source>
</evidence>
<evidence type="ECO:0000256" key="13">
    <source>
        <dbReference type="RuleBase" id="RU079119"/>
    </source>
</evidence>
<feature type="repeat" description="ANK" evidence="12">
    <location>
        <begin position="93"/>
        <end position="125"/>
    </location>
</feature>